<proteinExistence type="predicted"/>
<organism evidence="1 3">
    <name type="scientific">Pandoraea pnomenusa</name>
    <dbReference type="NCBI Taxonomy" id="93220"/>
    <lineage>
        <taxon>Bacteria</taxon>
        <taxon>Pseudomonadati</taxon>
        <taxon>Pseudomonadota</taxon>
        <taxon>Betaproteobacteria</taxon>
        <taxon>Burkholderiales</taxon>
        <taxon>Burkholderiaceae</taxon>
        <taxon>Pandoraea</taxon>
    </lineage>
</organism>
<dbReference type="EMBL" id="CABPSO010000016">
    <property type="protein sequence ID" value="VVE71671.1"/>
    <property type="molecule type" value="Genomic_DNA"/>
</dbReference>
<evidence type="ECO:0000313" key="1">
    <source>
        <dbReference type="EMBL" id="SUA78999.1"/>
    </source>
</evidence>
<dbReference type="KEGG" id="ppno:DA70_15535"/>
<sequence length="105" mass="11206">MLPPNVSLSTMLEPSTLTDATPQVVSAATGIGESLESRFFNAVAQMSADFEGDRQRIAYAVRGVDATDPKSMIELQTKLADYSLQVAMVSTLARKSVGAVEALLR</sequence>
<protein>
    <submittedName>
        <fullName evidence="1">Type III secretion system needle complex protein PrgJ</fullName>
    </submittedName>
</protein>
<evidence type="ECO:0000313" key="2">
    <source>
        <dbReference type="EMBL" id="VVE71671.1"/>
    </source>
</evidence>
<dbReference type="RefSeq" id="WP_023872763.1">
    <property type="nucleotide sequence ID" value="NC_023018.2"/>
</dbReference>
<dbReference type="InterPro" id="IPR012670">
    <property type="entry name" value="T3SS_YscI/HrpB"/>
</dbReference>
<name>A0A378YRI2_9BURK</name>
<dbReference type="GeneID" id="87792312"/>
<dbReference type="InterPro" id="IPR047754">
    <property type="entry name" value="T3SS_SctI-like"/>
</dbReference>
<accession>A0A378YRI2</accession>
<dbReference type="KEGG" id="prb:X636_11315"/>
<dbReference type="Proteomes" id="UP000254573">
    <property type="component" value="Unassembled WGS sequence"/>
</dbReference>
<dbReference type="AlphaFoldDB" id="A0A378YRI2"/>
<evidence type="ECO:0000313" key="3">
    <source>
        <dbReference type="Proteomes" id="UP000254573"/>
    </source>
</evidence>
<keyword evidence="4" id="KW-1185">Reference proteome</keyword>
<dbReference type="Proteomes" id="UP000361468">
    <property type="component" value="Unassembled WGS sequence"/>
</dbReference>
<dbReference type="KEGG" id="ppnm:LV28_25580"/>
<evidence type="ECO:0000313" key="4">
    <source>
        <dbReference type="Proteomes" id="UP000361468"/>
    </source>
</evidence>
<dbReference type="NCBIfam" id="NF038054">
    <property type="entry name" value="T3SS_SctI"/>
    <property type="match status" value="1"/>
</dbReference>
<dbReference type="STRING" id="93220.A6P55_12250"/>
<gene>
    <name evidence="1" type="ORF">NCTC13160_02983</name>
    <name evidence="2" type="ORF">PPN31119_04001</name>
</gene>
<reference evidence="2 4" key="2">
    <citation type="submission" date="2019-08" db="EMBL/GenBank/DDBJ databases">
        <authorList>
            <person name="Peeters C."/>
        </authorList>
    </citation>
    <scope>NUCLEOTIDE SEQUENCE [LARGE SCALE GENOMIC DNA]</scope>
    <source>
        <strain evidence="2 4">LMG 31119</strain>
    </source>
</reference>
<dbReference type="GO" id="GO:0030254">
    <property type="term" value="P:protein secretion by the type III secretion system"/>
    <property type="evidence" value="ECO:0007669"/>
    <property type="project" value="InterPro"/>
</dbReference>
<dbReference type="Pfam" id="PF17001">
    <property type="entry name" value="T3SS_basalb_I"/>
    <property type="match status" value="1"/>
</dbReference>
<reference evidence="1 3" key="1">
    <citation type="submission" date="2018-06" db="EMBL/GenBank/DDBJ databases">
        <authorList>
            <consortium name="Pathogen Informatics"/>
            <person name="Doyle S."/>
        </authorList>
    </citation>
    <scope>NUCLEOTIDE SEQUENCE [LARGE SCALE GENOMIC DNA]</scope>
    <source>
        <strain evidence="1 3">NCTC13160</strain>
    </source>
</reference>
<dbReference type="EMBL" id="UGSG01000001">
    <property type="protein sequence ID" value="SUA78999.1"/>
    <property type="molecule type" value="Genomic_DNA"/>
</dbReference>